<keyword evidence="2" id="KW-1185">Reference proteome</keyword>
<name>A0A7W7Q7B5_9PSEU</name>
<dbReference type="Proteomes" id="UP000520767">
    <property type="component" value="Unassembled WGS sequence"/>
</dbReference>
<dbReference type="GO" id="GO:0016301">
    <property type="term" value="F:kinase activity"/>
    <property type="evidence" value="ECO:0007669"/>
    <property type="project" value="UniProtKB-KW"/>
</dbReference>
<proteinExistence type="predicted"/>
<reference evidence="1 2" key="1">
    <citation type="submission" date="2020-08" db="EMBL/GenBank/DDBJ databases">
        <title>Genomic Encyclopedia of Type Strains, Phase III (KMG-III): the genomes of soil and plant-associated and newly described type strains.</title>
        <authorList>
            <person name="Whitman W."/>
        </authorList>
    </citation>
    <scope>NUCLEOTIDE SEQUENCE [LARGE SCALE GENOMIC DNA]</scope>
    <source>
        <strain evidence="1 2">CECT 8960</strain>
    </source>
</reference>
<evidence type="ECO:0000313" key="1">
    <source>
        <dbReference type="EMBL" id="MBB4908417.1"/>
    </source>
</evidence>
<gene>
    <name evidence="1" type="ORF">FHR82_004670</name>
</gene>
<evidence type="ECO:0000313" key="2">
    <source>
        <dbReference type="Proteomes" id="UP000520767"/>
    </source>
</evidence>
<dbReference type="RefSeq" id="WP_184812578.1">
    <property type="nucleotide sequence ID" value="NZ_JACHJQ010000005.1"/>
</dbReference>
<dbReference type="InterPro" id="IPR027417">
    <property type="entry name" value="P-loop_NTPase"/>
</dbReference>
<sequence length="213" mass="23561">MIVPSPRFCVLLGPDYAGKSSVLAEFARTAAPWRCVSVDDDGLAPEHRLLADLRRRLARDVLPGLGSAYSDDFLAGLLQLAVLHLRDRVLAAGNAPVVVDSYYYKILAKCRLAGVRENPMFAWWRTFPRPARVIWLDVAPGTAWRRCGDGAGTNPLEYYGDRPGWPGFEEYQTDLRKVMLDETDRLPVTVVAEQDSVARTAAMVGEVLADELG</sequence>
<keyword evidence="1" id="KW-0418">Kinase</keyword>
<comment type="caution">
    <text evidence="1">The sequence shown here is derived from an EMBL/GenBank/DDBJ whole genome shotgun (WGS) entry which is preliminary data.</text>
</comment>
<protein>
    <submittedName>
        <fullName evidence="1">Thymidylate kinase</fullName>
    </submittedName>
</protein>
<dbReference type="AlphaFoldDB" id="A0A7W7Q7B5"/>
<dbReference type="EMBL" id="JACHJQ010000005">
    <property type="protein sequence ID" value="MBB4908417.1"/>
    <property type="molecule type" value="Genomic_DNA"/>
</dbReference>
<keyword evidence="1" id="KW-0808">Transferase</keyword>
<dbReference type="Gene3D" id="3.40.50.300">
    <property type="entry name" value="P-loop containing nucleotide triphosphate hydrolases"/>
    <property type="match status" value="1"/>
</dbReference>
<accession>A0A7W7Q7B5</accession>
<organism evidence="1 2">
    <name type="scientific">Actinophytocola algeriensis</name>
    <dbReference type="NCBI Taxonomy" id="1768010"/>
    <lineage>
        <taxon>Bacteria</taxon>
        <taxon>Bacillati</taxon>
        <taxon>Actinomycetota</taxon>
        <taxon>Actinomycetes</taxon>
        <taxon>Pseudonocardiales</taxon>
        <taxon>Pseudonocardiaceae</taxon>
    </lineage>
</organism>
<dbReference type="SUPFAM" id="SSF52540">
    <property type="entry name" value="P-loop containing nucleoside triphosphate hydrolases"/>
    <property type="match status" value="1"/>
</dbReference>